<evidence type="ECO:0000313" key="7">
    <source>
        <dbReference type="EMBL" id="CUO23740.1"/>
    </source>
</evidence>
<feature type="domain" description="Transketolase N-terminal" evidence="6">
    <location>
        <begin position="9"/>
        <end position="266"/>
    </location>
</feature>
<dbReference type="Proteomes" id="UP000472916">
    <property type="component" value="Unassembled WGS sequence"/>
</dbReference>
<dbReference type="GeneID" id="93135526"/>
<dbReference type="Proteomes" id="UP000724058">
    <property type="component" value="Unassembled WGS sequence"/>
</dbReference>
<reference evidence="11" key="4">
    <citation type="submission" date="2020-02" db="EMBL/GenBank/DDBJ databases">
        <authorList>
            <person name="Littmann E."/>
            <person name="Sorbara M."/>
        </authorList>
    </citation>
    <scope>NUCLEOTIDE SEQUENCE</scope>
    <source>
        <strain evidence="11">MSK.10.16</strain>
    </source>
</reference>
<dbReference type="eggNOG" id="COG3959">
    <property type="taxonomic scope" value="Bacteria"/>
</dbReference>
<evidence type="ECO:0000256" key="1">
    <source>
        <dbReference type="ARBA" id="ARBA00001964"/>
    </source>
</evidence>
<dbReference type="PANTHER" id="PTHR47514">
    <property type="entry name" value="TRANSKETOLASE N-TERMINAL SECTION-RELATED"/>
    <property type="match status" value="1"/>
</dbReference>
<evidence type="ECO:0000313" key="11">
    <source>
        <dbReference type="EMBL" id="NSE58485.1"/>
    </source>
</evidence>
<evidence type="ECO:0000256" key="2">
    <source>
        <dbReference type="ARBA" id="ARBA00007131"/>
    </source>
</evidence>
<name>A0A174FWU6_9FIRM</name>
<dbReference type="EMBL" id="WWSB01000015">
    <property type="protein sequence ID" value="MZK18669.1"/>
    <property type="molecule type" value="Genomic_DNA"/>
</dbReference>
<dbReference type="GO" id="GO:0004802">
    <property type="term" value="F:transketolase activity"/>
    <property type="evidence" value="ECO:0007669"/>
    <property type="project" value="UniProtKB-EC"/>
</dbReference>
<reference evidence="14 15" key="2">
    <citation type="journal article" date="2019" name="Nat. Med.">
        <title>A library of human gut bacterial isolates paired with longitudinal multiomics data enables mechanistic microbiome research.</title>
        <authorList>
            <person name="Poyet M."/>
            <person name="Groussin M."/>
            <person name="Gibbons S.M."/>
            <person name="Avila-Pacheco J."/>
            <person name="Jiang X."/>
            <person name="Kearney S.M."/>
            <person name="Perrotta A.R."/>
            <person name="Berdy B."/>
            <person name="Zhao S."/>
            <person name="Lieberman T.D."/>
            <person name="Swanson P.K."/>
            <person name="Smith M."/>
            <person name="Roesemann S."/>
            <person name="Alexander J.E."/>
            <person name="Rich S.A."/>
            <person name="Livny J."/>
            <person name="Vlamakis H."/>
            <person name="Clish C."/>
            <person name="Bullock K."/>
            <person name="Deik A."/>
            <person name="Scott J."/>
            <person name="Pierce K.A."/>
            <person name="Xavier R.J."/>
            <person name="Alm E.J."/>
        </authorList>
    </citation>
    <scope>NUCLEOTIDE SEQUENCE [LARGE SCALE GENOMIC DNA]</scope>
    <source>
        <strain evidence="10 15">BIOML-A6</strain>
        <strain evidence="9 14">BIOML-A7</strain>
    </source>
</reference>
<dbReference type="EMBL" id="WWSC01000012">
    <property type="protein sequence ID" value="MZK42195.1"/>
    <property type="molecule type" value="Genomic_DNA"/>
</dbReference>
<dbReference type="RefSeq" id="WP_006427472.1">
    <property type="nucleotide sequence ID" value="NZ_CABIWY010000017.1"/>
</dbReference>
<reference evidence="12 13" key="1">
    <citation type="submission" date="2015-09" db="EMBL/GenBank/DDBJ databases">
        <authorList>
            <consortium name="Pathogen Informatics"/>
        </authorList>
    </citation>
    <scope>NUCLEOTIDE SEQUENCE [LARGE SCALE GENOMIC DNA]</scope>
    <source>
        <strain evidence="8 12">2789STDY5608851</strain>
        <strain evidence="7 13">2789STDY5608866</strain>
    </source>
</reference>
<evidence type="ECO:0000256" key="4">
    <source>
        <dbReference type="ARBA" id="ARBA00022723"/>
    </source>
</evidence>
<evidence type="ECO:0000313" key="12">
    <source>
        <dbReference type="Proteomes" id="UP000095380"/>
    </source>
</evidence>
<keyword evidence="5" id="KW-0786">Thiamine pyrophosphate</keyword>
<dbReference type="Proteomes" id="UP000095439">
    <property type="component" value="Unassembled WGS sequence"/>
</dbReference>
<keyword evidence="3 8" id="KW-0808">Transferase</keyword>
<evidence type="ECO:0000256" key="3">
    <source>
        <dbReference type="ARBA" id="ARBA00022679"/>
    </source>
</evidence>
<evidence type="ECO:0000313" key="15">
    <source>
        <dbReference type="Proteomes" id="UP000472916"/>
    </source>
</evidence>
<dbReference type="Pfam" id="PF00456">
    <property type="entry name" value="Transketolase_N"/>
    <property type="match status" value="1"/>
</dbReference>
<evidence type="ECO:0000313" key="9">
    <source>
        <dbReference type="EMBL" id="MZK18669.1"/>
    </source>
</evidence>
<accession>A0A174FWU6</accession>
<dbReference type="EMBL" id="CYYM01000018">
    <property type="protein sequence ID" value="CUO54684.1"/>
    <property type="molecule type" value="Genomic_DNA"/>
</dbReference>
<dbReference type="InterPro" id="IPR005474">
    <property type="entry name" value="Transketolase_N"/>
</dbReference>
<dbReference type="Proteomes" id="UP000095380">
    <property type="component" value="Unassembled WGS sequence"/>
</dbReference>
<comment type="cofactor">
    <cofactor evidence="1">
        <name>thiamine diphosphate</name>
        <dbReference type="ChEBI" id="CHEBI:58937"/>
    </cofactor>
</comment>
<dbReference type="InterPro" id="IPR029061">
    <property type="entry name" value="THDP-binding"/>
</dbReference>
<proteinExistence type="inferred from homology"/>
<dbReference type="AlphaFoldDB" id="A0A174FWU6"/>
<dbReference type="Proteomes" id="UP000446719">
    <property type="component" value="Unassembled WGS sequence"/>
</dbReference>
<evidence type="ECO:0000313" key="10">
    <source>
        <dbReference type="EMBL" id="MZK42195.1"/>
    </source>
</evidence>
<dbReference type="SUPFAM" id="SSF52518">
    <property type="entry name" value="Thiamin diphosphate-binding fold (THDP-binding)"/>
    <property type="match status" value="1"/>
</dbReference>
<evidence type="ECO:0000313" key="8">
    <source>
        <dbReference type="EMBL" id="CUO54684.1"/>
    </source>
</evidence>
<dbReference type="EMBL" id="JAAIOD010000013">
    <property type="protein sequence ID" value="NSE58485.1"/>
    <property type="molecule type" value="Genomic_DNA"/>
</dbReference>
<gene>
    <name evidence="8" type="primary">tktA</name>
    <name evidence="8" type="ORF">ERS852408_02407</name>
    <name evidence="7" type="ORF">ERS852423_02657</name>
    <name evidence="11" type="ORF">G4332_10220</name>
    <name evidence="10" type="ORF">GT528_10955</name>
    <name evidence="9" type="ORF">GT565_11240</name>
</gene>
<comment type="similarity">
    <text evidence="2">Belongs to the transketolase family.</text>
</comment>
<dbReference type="CDD" id="cd02012">
    <property type="entry name" value="TPP_TK"/>
    <property type="match status" value="1"/>
</dbReference>
<dbReference type="PROSITE" id="PS00801">
    <property type="entry name" value="TRANSKETOLASE_1"/>
    <property type="match status" value="1"/>
</dbReference>
<dbReference type="GO" id="GO:0046872">
    <property type="term" value="F:metal ion binding"/>
    <property type="evidence" value="ECO:0007669"/>
    <property type="project" value="UniProtKB-KW"/>
</dbReference>
<dbReference type="Gene3D" id="3.40.50.970">
    <property type="match status" value="1"/>
</dbReference>
<reference evidence="11" key="3">
    <citation type="journal article" date="2020" name="Cell Host Microbe">
        <title>Functional and Genomic Variation between Human-Derived Isolates of Lachnospiraceae Reveals Inter- and Intra-Species Diversity.</title>
        <authorList>
            <person name="Sorbara M.T."/>
            <person name="Littmann E.R."/>
            <person name="Fontana E."/>
            <person name="Moody T.U."/>
            <person name="Kohout C.E."/>
            <person name="Gjonbalaj M."/>
            <person name="Eaton V."/>
            <person name="Seok R."/>
            <person name="Leiner I.M."/>
            <person name="Pamer E.G."/>
        </authorList>
    </citation>
    <scope>NUCLEOTIDE SEQUENCE</scope>
    <source>
        <strain evidence="11">MSK.10.16</strain>
    </source>
</reference>
<protein>
    <submittedName>
        <fullName evidence="8 9">Transketolase</fullName>
        <ecNumber evidence="8">2.2.1.1</ecNumber>
    </submittedName>
</protein>
<organism evidence="8 12">
    <name type="scientific">Dorea longicatena</name>
    <dbReference type="NCBI Taxonomy" id="88431"/>
    <lineage>
        <taxon>Bacteria</taxon>
        <taxon>Bacillati</taxon>
        <taxon>Bacillota</taxon>
        <taxon>Clostridia</taxon>
        <taxon>Lachnospirales</taxon>
        <taxon>Lachnospiraceae</taxon>
        <taxon>Dorea</taxon>
    </lineage>
</organism>
<keyword evidence="4" id="KW-0479">Metal-binding</keyword>
<evidence type="ECO:0000259" key="6">
    <source>
        <dbReference type="Pfam" id="PF00456"/>
    </source>
</evidence>
<sequence length="278" mass="30512">MNKLELMKTANEVRKGIVTAVHSAKSGHPGGSLSAADIYTYLYFEEMNIDPKDPKKADRDRFVLSKGHTAPGYYSTLAHRGFFPVEDLTTLRKVGSYLQGHPDMKHIPGVDMSSGSLGQGISAAVGMAISAKLSNDDYRVYTLLGDGEIQEGQVWEASMLAGHRKLDNLVVIVDNNNLQIDGKITDVNSPYPIDKKFEAFNFHVINIDGNDFDQIEAAFKEARKTKGMPTAIIAKTIKGKGVSFMEDQAGWHGKAPNDEQYAQAMEELEKAGEALCQK</sequence>
<evidence type="ECO:0000313" key="13">
    <source>
        <dbReference type="Proteomes" id="UP000095439"/>
    </source>
</evidence>
<dbReference type="EC" id="2.2.1.1" evidence="8"/>
<dbReference type="InterPro" id="IPR049557">
    <property type="entry name" value="Transketolase_CS"/>
</dbReference>
<evidence type="ECO:0000313" key="14">
    <source>
        <dbReference type="Proteomes" id="UP000446719"/>
    </source>
</evidence>
<evidence type="ECO:0000256" key="5">
    <source>
        <dbReference type="ARBA" id="ARBA00023052"/>
    </source>
</evidence>
<dbReference type="PANTHER" id="PTHR47514:SF1">
    <property type="entry name" value="TRANSKETOLASE N-TERMINAL SECTION-RELATED"/>
    <property type="match status" value="1"/>
</dbReference>
<dbReference type="EMBL" id="CYYY01000017">
    <property type="protein sequence ID" value="CUO23740.1"/>
    <property type="molecule type" value="Genomic_DNA"/>
</dbReference>